<evidence type="ECO:0000313" key="1">
    <source>
        <dbReference type="EMBL" id="JAD21479.1"/>
    </source>
</evidence>
<dbReference type="EMBL" id="GBRH01276416">
    <property type="protein sequence ID" value="JAD21479.1"/>
    <property type="molecule type" value="Transcribed_RNA"/>
</dbReference>
<accession>A0A0A8Y628</accession>
<reference evidence="1" key="1">
    <citation type="submission" date="2014-09" db="EMBL/GenBank/DDBJ databases">
        <authorList>
            <person name="Magalhaes I.L.F."/>
            <person name="Oliveira U."/>
            <person name="Santos F.R."/>
            <person name="Vidigal T.H.D.A."/>
            <person name="Brescovit A.D."/>
            <person name="Santos A.J."/>
        </authorList>
    </citation>
    <scope>NUCLEOTIDE SEQUENCE</scope>
    <source>
        <tissue evidence="1">Shoot tissue taken approximately 20 cm above the soil surface</tissue>
    </source>
</reference>
<name>A0A0A8Y628_ARUDO</name>
<dbReference type="AlphaFoldDB" id="A0A0A8Y628"/>
<reference evidence="1" key="2">
    <citation type="journal article" date="2015" name="Data Brief">
        <title>Shoot transcriptome of the giant reed, Arundo donax.</title>
        <authorList>
            <person name="Barrero R.A."/>
            <person name="Guerrero F.D."/>
            <person name="Moolhuijzen P."/>
            <person name="Goolsby J.A."/>
            <person name="Tidwell J."/>
            <person name="Bellgard S.E."/>
            <person name="Bellgard M.I."/>
        </authorList>
    </citation>
    <scope>NUCLEOTIDE SEQUENCE</scope>
    <source>
        <tissue evidence="1">Shoot tissue taken approximately 20 cm above the soil surface</tissue>
    </source>
</reference>
<sequence>MVKPTCSPFVFAPELPMVSSRRHVSADSRFPMRCYVGRVFYPHCCMVDPVPNPFP</sequence>
<protein>
    <submittedName>
        <fullName evidence="1">Uncharacterized protein</fullName>
    </submittedName>
</protein>
<proteinExistence type="predicted"/>
<organism evidence="1">
    <name type="scientific">Arundo donax</name>
    <name type="common">Giant reed</name>
    <name type="synonym">Donax arundinaceus</name>
    <dbReference type="NCBI Taxonomy" id="35708"/>
    <lineage>
        <taxon>Eukaryota</taxon>
        <taxon>Viridiplantae</taxon>
        <taxon>Streptophyta</taxon>
        <taxon>Embryophyta</taxon>
        <taxon>Tracheophyta</taxon>
        <taxon>Spermatophyta</taxon>
        <taxon>Magnoliopsida</taxon>
        <taxon>Liliopsida</taxon>
        <taxon>Poales</taxon>
        <taxon>Poaceae</taxon>
        <taxon>PACMAD clade</taxon>
        <taxon>Arundinoideae</taxon>
        <taxon>Arundineae</taxon>
        <taxon>Arundo</taxon>
    </lineage>
</organism>